<protein>
    <submittedName>
        <fullName evidence="1">Uncharacterized protein</fullName>
    </submittedName>
</protein>
<accession>A0ACB7TIW0</accession>
<dbReference type="Proteomes" id="UP000821845">
    <property type="component" value="Chromosome 1"/>
</dbReference>
<comment type="caution">
    <text evidence="1">The sequence shown here is derived from an EMBL/GenBank/DDBJ whole genome shotgun (WGS) entry which is preliminary data.</text>
</comment>
<organism evidence="1 2">
    <name type="scientific">Hyalomma asiaticum</name>
    <name type="common">Tick</name>
    <dbReference type="NCBI Taxonomy" id="266040"/>
    <lineage>
        <taxon>Eukaryota</taxon>
        <taxon>Metazoa</taxon>
        <taxon>Ecdysozoa</taxon>
        <taxon>Arthropoda</taxon>
        <taxon>Chelicerata</taxon>
        <taxon>Arachnida</taxon>
        <taxon>Acari</taxon>
        <taxon>Parasitiformes</taxon>
        <taxon>Ixodida</taxon>
        <taxon>Ixodoidea</taxon>
        <taxon>Ixodidae</taxon>
        <taxon>Hyalomminae</taxon>
        <taxon>Hyalomma</taxon>
    </lineage>
</organism>
<evidence type="ECO:0000313" key="2">
    <source>
        <dbReference type="Proteomes" id="UP000821845"/>
    </source>
</evidence>
<name>A0ACB7TIW0_HYAAI</name>
<gene>
    <name evidence="1" type="ORF">HPB50_016408</name>
</gene>
<reference evidence="1" key="1">
    <citation type="submission" date="2020-05" db="EMBL/GenBank/DDBJ databases">
        <title>Large-scale comparative analyses of tick genomes elucidate their genetic diversity and vector capacities.</title>
        <authorList>
            <person name="Jia N."/>
            <person name="Wang J."/>
            <person name="Shi W."/>
            <person name="Du L."/>
            <person name="Sun Y."/>
            <person name="Zhan W."/>
            <person name="Jiang J."/>
            <person name="Wang Q."/>
            <person name="Zhang B."/>
            <person name="Ji P."/>
            <person name="Sakyi L.B."/>
            <person name="Cui X."/>
            <person name="Yuan T."/>
            <person name="Jiang B."/>
            <person name="Yang W."/>
            <person name="Lam T.T.-Y."/>
            <person name="Chang Q."/>
            <person name="Ding S."/>
            <person name="Wang X."/>
            <person name="Zhu J."/>
            <person name="Ruan X."/>
            <person name="Zhao L."/>
            <person name="Wei J."/>
            <person name="Que T."/>
            <person name="Du C."/>
            <person name="Cheng J."/>
            <person name="Dai P."/>
            <person name="Han X."/>
            <person name="Huang E."/>
            <person name="Gao Y."/>
            <person name="Liu J."/>
            <person name="Shao H."/>
            <person name="Ye R."/>
            <person name="Li L."/>
            <person name="Wei W."/>
            <person name="Wang X."/>
            <person name="Wang C."/>
            <person name="Yang T."/>
            <person name="Huo Q."/>
            <person name="Li W."/>
            <person name="Guo W."/>
            <person name="Chen H."/>
            <person name="Zhou L."/>
            <person name="Ni X."/>
            <person name="Tian J."/>
            <person name="Zhou Y."/>
            <person name="Sheng Y."/>
            <person name="Liu T."/>
            <person name="Pan Y."/>
            <person name="Xia L."/>
            <person name="Li J."/>
            <person name="Zhao F."/>
            <person name="Cao W."/>
        </authorList>
    </citation>
    <scope>NUCLEOTIDE SEQUENCE</scope>
    <source>
        <strain evidence="1">Hyas-2018</strain>
    </source>
</reference>
<sequence length="283" mass="30546">MKRPTDVDMFMALEMIAAAWVATSPAVITNCFTHAGLVTQQASYADRAEPEEGSPVGALEDSTVDSAVPPSLTSACGELCETANEIPDGLSIDEFICADEDVIVHEEMTDEAIVSSVCKAGNPKAGDPDDPRPEQPEKRTTPRMALNALDTIRSFFGEHDDDPEPESCKREHPSSPSKPPATRPTSRNARATYRERDYDVVLVRHGSVICDEVQQALHSRQYAPTLTAMPAEVDPVPVTTDTPRRTYAETVGSSMPVSRPAVPFQAIPAVTIQSAHAGKRAYA</sequence>
<evidence type="ECO:0000313" key="1">
    <source>
        <dbReference type="EMBL" id="KAH6946985.1"/>
    </source>
</evidence>
<dbReference type="EMBL" id="CM023481">
    <property type="protein sequence ID" value="KAH6946985.1"/>
    <property type="molecule type" value="Genomic_DNA"/>
</dbReference>
<proteinExistence type="predicted"/>
<keyword evidence="2" id="KW-1185">Reference proteome</keyword>